<feature type="non-terminal residue" evidence="2">
    <location>
        <position position="223"/>
    </location>
</feature>
<feature type="chain" id="PRO_5042921131" evidence="1">
    <location>
        <begin position="24"/>
        <end position="223"/>
    </location>
</feature>
<dbReference type="AlphaFoldDB" id="A0AAN6JNA1"/>
<proteinExistence type="predicted"/>
<dbReference type="EMBL" id="JAPDMZ010000669">
    <property type="protein sequence ID" value="KAK0541973.1"/>
    <property type="molecule type" value="Genomic_DNA"/>
</dbReference>
<evidence type="ECO:0000313" key="3">
    <source>
        <dbReference type="Proteomes" id="UP001176517"/>
    </source>
</evidence>
<protein>
    <submittedName>
        <fullName evidence="2">Uncharacterized protein</fullName>
    </submittedName>
</protein>
<feature type="signal peptide" evidence="1">
    <location>
        <begin position="1"/>
        <end position="23"/>
    </location>
</feature>
<keyword evidence="1" id="KW-0732">Signal</keyword>
<evidence type="ECO:0000313" key="2">
    <source>
        <dbReference type="EMBL" id="KAK0541973.1"/>
    </source>
</evidence>
<gene>
    <name evidence="2" type="ORF">OC846_006886</name>
</gene>
<comment type="caution">
    <text evidence="2">The sequence shown here is derived from an EMBL/GenBank/DDBJ whole genome shotgun (WGS) entry which is preliminary data.</text>
</comment>
<dbReference type="Proteomes" id="UP001176517">
    <property type="component" value="Unassembled WGS sequence"/>
</dbReference>
<keyword evidence="3" id="KW-1185">Reference proteome</keyword>
<evidence type="ECO:0000256" key="1">
    <source>
        <dbReference type="SAM" id="SignalP"/>
    </source>
</evidence>
<organism evidence="2 3">
    <name type="scientific">Tilletia horrida</name>
    <dbReference type="NCBI Taxonomy" id="155126"/>
    <lineage>
        <taxon>Eukaryota</taxon>
        <taxon>Fungi</taxon>
        <taxon>Dikarya</taxon>
        <taxon>Basidiomycota</taxon>
        <taxon>Ustilaginomycotina</taxon>
        <taxon>Exobasidiomycetes</taxon>
        <taxon>Tilletiales</taxon>
        <taxon>Tilletiaceae</taxon>
        <taxon>Tilletia</taxon>
    </lineage>
</organism>
<sequence length="223" mass="22202">MQINSSLILILAALALAAYPIRAADAPATPAADSPVLETRSGGTIGIGKGYGAGLNGFFDSVGTGHLGGFKGGRGRHGLKFKNKLYHHANTIHHNAHVAKVDAAHKMNAAAAKSIAHHHHNYKANVKLHKEHFHAGFGGRGGKGKFAHRSVGFGNFGGKGAGFGSGFGGKGLGYGSGFGGSRLGYGGFGGKGVGLGGGRLGYGYGPGFGGVGGARAAGFAGGK</sequence>
<name>A0AAN6JNA1_9BASI</name>
<accession>A0AAN6JNA1</accession>
<reference evidence="2" key="1">
    <citation type="journal article" date="2023" name="PhytoFront">
        <title>Draft Genome Resources of Seven Strains of Tilletia horrida, Causal Agent of Kernel Smut of Rice.</title>
        <authorList>
            <person name="Khanal S."/>
            <person name="Antony Babu S."/>
            <person name="Zhou X.G."/>
        </authorList>
    </citation>
    <scope>NUCLEOTIDE SEQUENCE</scope>
    <source>
        <strain evidence="2">TX6</strain>
    </source>
</reference>